<evidence type="ECO:0000256" key="17">
    <source>
        <dbReference type="SAM" id="MobiDB-lite"/>
    </source>
</evidence>
<dbReference type="Pfam" id="PF25434">
    <property type="entry name" value="NUCB1_N"/>
    <property type="match status" value="1"/>
</dbReference>
<evidence type="ECO:0000256" key="3">
    <source>
        <dbReference type="ARBA" id="ARBA00004555"/>
    </source>
</evidence>
<evidence type="ECO:0000256" key="5">
    <source>
        <dbReference type="ARBA" id="ARBA00008063"/>
    </source>
</evidence>
<evidence type="ECO:0000313" key="20">
    <source>
        <dbReference type="Proteomes" id="UP001458880"/>
    </source>
</evidence>
<keyword evidence="15" id="KW-0472">Membrane</keyword>
<evidence type="ECO:0000256" key="16">
    <source>
        <dbReference type="SAM" id="Coils"/>
    </source>
</evidence>
<dbReference type="PROSITE" id="PS50222">
    <property type="entry name" value="EF_HAND_2"/>
    <property type="match status" value="1"/>
</dbReference>
<feature type="compositionally biased region" description="Polar residues" evidence="17">
    <location>
        <begin position="544"/>
        <end position="558"/>
    </location>
</feature>
<evidence type="ECO:0000256" key="9">
    <source>
        <dbReference type="ARBA" id="ARBA00022658"/>
    </source>
</evidence>
<evidence type="ECO:0000259" key="18">
    <source>
        <dbReference type="PROSITE" id="PS50222"/>
    </source>
</evidence>
<evidence type="ECO:0000256" key="12">
    <source>
        <dbReference type="ARBA" id="ARBA00022837"/>
    </source>
</evidence>
<reference evidence="19 20" key="1">
    <citation type="journal article" date="2024" name="BMC Genomics">
        <title>De novo assembly and annotation of Popillia japonica's genome with initial clues to its potential as an invasive pest.</title>
        <authorList>
            <person name="Cucini C."/>
            <person name="Boschi S."/>
            <person name="Funari R."/>
            <person name="Cardaioli E."/>
            <person name="Iannotti N."/>
            <person name="Marturano G."/>
            <person name="Paoli F."/>
            <person name="Bruttini M."/>
            <person name="Carapelli A."/>
            <person name="Frati F."/>
            <person name="Nardi F."/>
        </authorList>
    </citation>
    <scope>NUCLEOTIDE SEQUENCE [LARGE SCALE GENOMIC DNA]</scope>
    <source>
        <strain evidence="19">DMR45628</strain>
    </source>
</reference>
<gene>
    <name evidence="19" type="ORF">QE152_g10155</name>
</gene>
<evidence type="ECO:0000313" key="19">
    <source>
        <dbReference type="EMBL" id="KAK9738101.1"/>
    </source>
</evidence>
<evidence type="ECO:0000256" key="7">
    <source>
        <dbReference type="ARBA" id="ARBA00022525"/>
    </source>
</evidence>
<dbReference type="AlphaFoldDB" id="A0AAW1LWH5"/>
<dbReference type="GO" id="GO:0005794">
    <property type="term" value="C:Golgi apparatus"/>
    <property type="evidence" value="ECO:0007669"/>
    <property type="project" value="UniProtKB-SubCell"/>
</dbReference>
<evidence type="ECO:0000256" key="11">
    <source>
        <dbReference type="ARBA" id="ARBA00022737"/>
    </source>
</evidence>
<evidence type="ECO:0000256" key="15">
    <source>
        <dbReference type="ARBA" id="ARBA00023136"/>
    </source>
</evidence>
<dbReference type="PROSITE" id="PS00018">
    <property type="entry name" value="EF_HAND_1"/>
    <property type="match status" value="1"/>
</dbReference>
<evidence type="ECO:0000256" key="8">
    <source>
        <dbReference type="ARBA" id="ARBA00022553"/>
    </source>
</evidence>
<dbReference type="GO" id="GO:0003677">
    <property type="term" value="F:DNA binding"/>
    <property type="evidence" value="ECO:0007669"/>
    <property type="project" value="UniProtKB-KW"/>
</dbReference>
<dbReference type="GO" id="GO:0005509">
    <property type="term" value="F:calcium ion binding"/>
    <property type="evidence" value="ECO:0007669"/>
    <property type="project" value="InterPro"/>
</dbReference>
<keyword evidence="6" id="KW-0963">Cytoplasm</keyword>
<name>A0AAW1LWH5_POPJA</name>
<keyword evidence="16" id="KW-0175">Coiled coil</keyword>
<keyword evidence="8" id="KW-0597">Phosphoprotein</keyword>
<feature type="region of interest" description="Disordered" evidence="17">
    <location>
        <begin position="441"/>
        <end position="564"/>
    </location>
</feature>
<dbReference type="InterPro" id="IPR011992">
    <property type="entry name" value="EF-hand-dom_pair"/>
</dbReference>
<feature type="compositionally biased region" description="Low complexity" evidence="17">
    <location>
        <begin position="503"/>
        <end position="537"/>
    </location>
</feature>
<evidence type="ECO:0000256" key="2">
    <source>
        <dbReference type="ARBA" id="ARBA00004496"/>
    </source>
</evidence>
<keyword evidence="14" id="KW-0238">DNA-binding</keyword>
<comment type="similarity">
    <text evidence="5">Belongs to the nucleobindin family.</text>
</comment>
<dbReference type="GO" id="GO:0070062">
    <property type="term" value="C:extracellular exosome"/>
    <property type="evidence" value="ECO:0007669"/>
    <property type="project" value="TreeGrafter"/>
</dbReference>
<feature type="domain" description="EF-hand" evidence="18">
    <location>
        <begin position="330"/>
        <end position="365"/>
    </location>
</feature>
<protein>
    <submittedName>
        <fullName evidence="19">EF-hand domain pair</fullName>
    </submittedName>
</protein>
<evidence type="ECO:0000256" key="4">
    <source>
        <dbReference type="ARBA" id="ARBA00004613"/>
    </source>
</evidence>
<feature type="compositionally biased region" description="Low complexity" evidence="17">
    <location>
        <begin position="584"/>
        <end position="657"/>
    </location>
</feature>
<keyword evidence="12" id="KW-0106">Calcium</keyword>
<comment type="caution">
    <text evidence="19">The sequence shown here is derived from an EMBL/GenBank/DDBJ whole genome shotgun (WGS) entry which is preliminary data.</text>
</comment>
<dbReference type="EMBL" id="JASPKY010000091">
    <property type="protein sequence ID" value="KAK9738101.1"/>
    <property type="molecule type" value="Genomic_DNA"/>
</dbReference>
<evidence type="ECO:0000256" key="13">
    <source>
        <dbReference type="ARBA" id="ARBA00023034"/>
    </source>
</evidence>
<feature type="region of interest" description="Disordered" evidence="17">
    <location>
        <begin position="577"/>
        <end position="668"/>
    </location>
</feature>
<accession>A0AAW1LWH5</accession>
<keyword evidence="9" id="KW-0344">Guanine-nucleotide releasing factor</keyword>
<dbReference type="Gene3D" id="1.10.238.10">
    <property type="entry name" value="EF-hand"/>
    <property type="match status" value="1"/>
</dbReference>
<dbReference type="InterPro" id="IPR018247">
    <property type="entry name" value="EF_Hand_1_Ca_BS"/>
</dbReference>
<keyword evidence="7" id="KW-0964">Secreted</keyword>
<evidence type="ECO:0000256" key="10">
    <source>
        <dbReference type="ARBA" id="ARBA00022729"/>
    </source>
</evidence>
<evidence type="ECO:0000256" key="6">
    <source>
        <dbReference type="ARBA" id="ARBA00022490"/>
    </source>
</evidence>
<evidence type="ECO:0000256" key="1">
    <source>
        <dbReference type="ARBA" id="ARBA00004170"/>
    </source>
</evidence>
<dbReference type="CDD" id="cd00051">
    <property type="entry name" value="EFh"/>
    <property type="match status" value="1"/>
</dbReference>
<dbReference type="PANTHER" id="PTHR19237:SF20">
    <property type="entry name" value="NUCLEOBINDIN 1"/>
    <property type="match status" value="1"/>
</dbReference>
<dbReference type="InterPro" id="IPR002048">
    <property type="entry name" value="EF_hand_dom"/>
</dbReference>
<dbReference type="GO" id="GO:0005085">
    <property type="term" value="F:guanyl-nucleotide exchange factor activity"/>
    <property type="evidence" value="ECO:0007669"/>
    <property type="project" value="UniProtKB-KW"/>
</dbReference>
<comment type="subcellular location">
    <subcellularLocation>
        <location evidence="2">Cytoplasm</location>
    </subcellularLocation>
    <subcellularLocation>
        <location evidence="3">Golgi apparatus</location>
    </subcellularLocation>
    <subcellularLocation>
        <location evidence="1">Membrane</location>
        <topology evidence="1">Peripheral membrane protein</topology>
    </subcellularLocation>
    <subcellularLocation>
        <location evidence="4">Secreted</location>
    </subcellularLocation>
</comment>
<evidence type="ECO:0000256" key="14">
    <source>
        <dbReference type="ARBA" id="ARBA00023125"/>
    </source>
</evidence>
<keyword evidence="13" id="KW-0333">Golgi apparatus</keyword>
<dbReference type="Proteomes" id="UP001458880">
    <property type="component" value="Unassembled WGS sequence"/>
</dbReference>
<keyword evidence="20" id="KW-1185">Reference proteome</keyword>
<dbReference type="GO" id="GO:0016020">
    <property type="term" value="C:membrane"/>
    <property type="evidence" value="ECO:0007669"/>
    <property type="project" value="UniProtKB-SubCell"/>
</dbReference>
<dbReference type="SUPFAM" id="SSF47473">
    <property type="entry name" value="EF-hand"/>
    <property type="match status" value="1"/>
</dbReference>
<organism evidence="19 20">
    <name type="scientific">Popillia japonica</name>
    <name type="common">Japanese beetle</name>
    <dbReference type="NCBI Taxonomy" id="7064"/>
    <lineage>
        <taxon>Eukaryota</taxon>
        <taxon>Metazoa</taxon>
        <taxon>Ecdysozoa</taxon>
        <taxon>Arthropoda</taxon>
        <taxon>Hexapoda</taxon>
        <taxon>Insecta</taxon>
        <taxon>Pterygota</taxon>
        <taxon>Neoptera</taxon>
        <taxon>Endopterygota</taxon>
        <taxon>Coleoptera</taxon>
        <taxon>Polyphaga</taxon>
        <taxon>Scarabaeiformia</taxon>
        <taxon>Scarabaeidae</taxon>
        <taxon>Rutelinae</taxon>
        <taxon>Popillia</taxon>
    </lineage>
</organism>
<sequence>MDRRLTMDGPQRIQIVIRSRASIEGGIGRTLAVAPNLLPLNVKSLFTSLFSIEKMKFKLFLITVLAYGCVAPPVTQNKEHPNEEVDSDGLENYMEYHRYLREVVNTLENDPEFKKKLEKATEEDIRSGKIAHELEFVNHHVRTRLDEIKRTELQRLRELMEKKASLQDDNSIEDPTHHHLDHANPHTFEIEDLKKLIAKTTEDLAEADRRRREEFKQYELQKEFERQDKLNHTTGDEREKLEKEYKEMEEKHKKHDKLHEPGHKQQLEEVWEEQDHMQQEFNPKAFFMLHDLDSNGLWDETEVKALFIKELDKMYQAGAPEDDMRERAEEMERMRESVFKEVDTNRDGFIDYNEFIAQTKRGDFQQDHGWQGLDEQKIYTDEELDEYIRQHQMQAQQAYYQQQHMQSPYGMPQHPNQMPQQGMVHPNQMPQPGMVHPNQMPQPGMAHSNQMPQPGMAHPNQMPPPGMGQMGQGVHPAQMQHPNQMGYQGAQLNHPGQVPPGQYPQYNQVPQGNYQQNVANGQLPPQVQQAPQGQMPQNYAPQIPHQQPSLPNLNTNEVHPNVGQAPVAGQQNQVDTGNVAQPMQPNLQQPQGNYQNQPNQQQQGNYQNQQERSSPNQPNQQQQQQQANYQNQPNQQQQANIQNPPNPQPNYQAHQNQIPNDINKNVQH</sequence>
<feature type="coiled-coil region" evidence="16">
    <location>
        <begin position="149"/>
        <end position="258"/>
    </location>
</feature>
<keyword evidence="10" id="KW-0732">Signal</keyword>
<proteinExistence type="inferred from homology"/>
<feature type="compositionally biased region" description="Polar residues" evidence="17">
    <location>
        <begin position="658"/>
        <end position="668"/>
    </location>
</feature>
<dbReference type="PANTHER" id="PTHR19237">
    <property type="entry name" value="NUCLEOBINDIN"/>
    <property type="match status" value="1"/>
</dbReference>
<dbReference type="GO" id="GO:0005793">
    <property type="term" value="C:endoplasmic reticulum-Golgi intermediate compartment"/>
    <property type="evidence" value="ECO:0007669"/>
    <property type="project" value="TreeGrafter"/>
</dbReference>
<dbReference type="InterPro" id="IPR040250">
    <property type="entry name" value="Nucleobindin"/>
</dbReference>
<keyword evidence="11" id="KW-0677">Repeat</keyword>
<dbReference type="InterPro" id="IPR057576">
    <property type="entry name" value="NUCB1_N"/>
</dbReference>